<dbReference type="OrthoDB" id="8752741at2"/>
<dbReference type="AlphaFoldDB" id="A0A562PZZ7"/>
<reference evidence="2" key="2">
    <citation type="submission" date="2019-07" db="EMBL/GenBank/DDBJ databases">
        <authorList>
            <person name="Whitman W."/>
            <person name="Huntemann M."/>
            <person name="Clum A."/>
            <person name="Pillay M."/>
            <person name="Palaniappan K."/>
            <person name="Varghese N."/>
            <person name="Mikhailova N."/>
            <person name="Stamatis D."/>
            <person name="Reddy T."/>
            <person name="Daum C."/>
            <person name="Shapiro N."/>
            <person name="Ivanova N."/>
            <person name="Kyrpides N."/>
            <person name="Woyke T."/>
        </authorList>
    </citation>
    <scope>NUCLEOTIDE SEQUENCE</scope>
    <source>
        <strain evidence="2">CGMCC 1.10685</strain>
    </source>
</reference>
<dbReference type="EMBL" id="CP046904">
    <property type="protein sequence ID" value="QGZ38463.1"/>
    <property type="molecule type" value="Genomic_DNA"/>
</dbReference>
<dbReference type="InterPro" id="IPR036457">
    <property type="entry name" value="PPM-type-like_dom_sf"/>
</dbReference>
<name>A0A562PZZ7_9BURK</name>
<evidence type="ECO:0000313" key="3">
    <source>
        <dbReference type="Proteomes" id="UP000315112"/>
    </source>
</evidence>
<accession>A0A562PZZ7</accession>
<dbReference type="Proteomes" id="UP000315112">
    <property type="component" value="Unassembled WGS sequence"/>
</dbReference>
<evidence type="ECO:0000313" key="1">
    <source>
        <dbReference type="EMBL" id="QGZ38463.1"/>
    </source>
</evidence>
<gene>
    <name evidence="1" type="ORF">GO485_04945</name>
    <name evidence="2" type="ORF">IP92_01211</name>
</gene>
<evidence type="ECO:0000313" key="4">
    <source>
        <dbReference type="Proteomes" id="UP000437862"/>
    </source>
</evidence>
<protein>
    <submittedName>
        <fullName evidence="2">Protein phosphatase 2C-like protein</fullName>
    </submittedName>
</protein>
<organism evidence="2 3">
    <name type="scientific">Pseudoduganella flava</name>
    <dbReference type="NCBI Taxonomy" id="871742"/>
    <lineage>
        <taxon>Bacteria</taxon>
        <taxon>Pseudomonadati</taxon>
        <taxon>Pseudomonadota</taxon>
        <taxon>Betaproteobacteria</taxon>
        <taxon>Burkholderiales</taxon>
        <taxon>Oxalobacteraceae</taxon>
        <taxon>Telluria group</taxon>
        <taxon>Pseudoduganella</taxon>
    </lineage>
</organism>
<sequence>MQPDVVCQGALPHHNEDHIAVFETAGVTDLIVLDGATSVADRNYADAAGDVAWFVRRFSAALGPAIKAGLDQHAAVHAAIGTVRTEFAALTAGSDVPAHAWPIAALTWIRIAGRQARLYCLGDCKTLLGLPDGAVRDLDPYVNPQEAVLAAEIARLNAAGFDDPAARHAALLPMLRARREQQNAMAAPTILCLHPQGPFAARRDAIDLPGGAVILGMTDGFYRLVDPYDLLTPAALMGLCVNEGLAAALARLRAYEAGASAGATVKRADDASAVLWRA</sequence>
<keyword evidence="4" id="KW-1185">Reference proteome</keyword>
<proteinExistence type="predicted"/>
<evidence type="ECO:0000313" key="2">
    <source>
        <dbReference type="EMBL" id="TWI49987.1"/>
    </source>
</evidence>
<dbReference type="Gene3D" id="3.60.40.10">
    <property type="entry name" value="PPM-type phosphatase domain"/>
    <property type="match status" value="1"/>
</dbReference>
<dbReference type="EMBL" id="VLKW01000002">
    <property type="protein sequence ID" value="TWI49987.1"/>
    <property type="molecule type" value="Genomic_DNA"/>
</dbReference>
<dbReference type="Proteomes" id="UP000437862">
    <property type="component" value="Chromosome"/>
</dbReference>
<dbReference type="RefSeq" id="WP_145873632.1">
    <property type="nucleotide sequence ID" value="NZ_CP046904.1"/>
</dbReference>
<reference evidence="1 4" key="3">
    <citation type="submission" date="2019-12" db="EMBL/GenBank/DDBJ databases">
        <title>Draft Genome Sequences of Six Type Strains of the Genus Massilia.</title>
        <authorList>
            <person name="Miess H."/>
            <person name="Frediansyah A."/>
            <person name="Goeker M."/>
            <person name="Gross H."/>
        </authorList>
    </citation>
    <scope>NUCLEOTIDE SEQUENCE [LARGE SCALE GENOMIC DNA]</scope>
    <source>
        <strain evidence="1 4">DSM 26639</strain>
    </source>
</reference>
<reference evidence="2 3" key="1">
    <citation type="journal article" date="2015" name="Stand. Genomic Sci.">
        <title>Genomic Encyclopedia of Bacterial and Archaeal Type Strains, Phase III: the genomes of soil and plant-associated and newly described type strains.</title>
        <authorList>
            <person name="Whitman W.B."/>
            <person name="Woyke T."/>
            <person name="Klenk H.P."/>
            <person name="Zhou Y."/>
            <person name="Lilburn T.G."/>
            <person name="Beck B.J."/>
            <person name="De Vos P."/>
            <person name="Vandamme P."/>
            <person name="Eisen J.A."/>
            <person name="Garrity G."/>
            <person name="Hugenholtz P."/>
            <person name="Kyrpides N.C."/>
        </authorList>
    </citation>
    <scope>NUCLEOTIDE SEQUENCE [LARGE SCALE GENOMIC DNA]</scope>
    <source>
        <strain evidence="2 3">CGMCC 1.10685</strain>
    </source>
</reference>